<dbReference type="GO" id="GO:0007165">
    <property type="term" value="P:signal transduction"/>
    <property type="evidence" value="ECO:0007669"/>
    <property type="project" value="InterPro"/>
</dbReference>
<feature type="region of interest" description="Disordered" evidence="1">
    <location>
        <begin position="1"/>
        <end position="27"/>
    </location>
</feature>
<dbReference type="GeneID" id="30148607"/>
<gene>
    <name evidence="3" type="ORF">BABINDRAFT_17063</name>
</gene>
<keyword evidence="4" id="KW-1185">Reference proteome</keyword>
<dbReference type="SMART" id="SM00314">
    <property type="entry name" value="RA"/>
    <property type="match status" value="1"/>
</dbReference>
<dbReference type="AlphaFoldDB" id="A0A1E3R0U7"/>
<dbReference type="InterPro" id="IPR029071">
    <property type="entry name" value="Ubiquitin-like_domsf"/>
</dbReference>
<dbReference type="PROSITE" id="PS50200">
    <property type="entry name" value="RA"/>
    <property type="match status" value="1"/>
</dbReference>
<dbReference type="EMBL" id="KV454426">
    <property type="protein sequence ID" value="ODQ82972.1"/>
    <property type="molecule type" value="Genomic_DNA"/>
</dbReference>
<accession>A0A1E3R0U7</accession>
<dbReference type="OrthoDB" id="445896at2759"/>
<evidence type="ECO:0000256" key="1">
    <source>
        <dbReference type="SAM" id="MobiDB-lite"/>
    </source>
</evidence>
<organism evidence="3 4">
    <name type="scientific">Babjeviella inositovora NRRL Y-12698</name>
    <dbReference type="NCBI Taxonomy" id="984486"/>
    <lineage>
        <taxon>Eukaryota</taxon>
        <taxon>Fungi</taxon>
        <taxon>Dikarya</taxon>
        <taxon>Ascomycota</taxon>
        <taxon>Saccharomycotina</taxon>
        <taxon>Pichiomycetes</taxon>
        <taxon>Serinales incertae sedis</taxon>
        <taxon>Babjeviella</taxon>
    </lineage>
</organism>
<dbReference type="RefSeq" id="XP_018988300.1">
    <property type="nucleotide sequence ID" value="XM_019130754.2"/>
</dbReference>
<reference evidence="4" key="1">
    <citation type="submission" date="2016-05" db="EMBL/GenBank/DDBJ databases">
        <title>Comparative genomics of biotechnologically important yeasts.</title>
        <authorList>
            <consortium name="DOE Joint Genome Institute"/>
            <person name="Riley R."/>
            <person name="Haridas S."/>
            <person name="Wolfe K.H."/>
            <person name="Lopes M.R."/>
            <person name="Hittinger C.T."/>
            <person name="Goker M."/>
            <person name="Salamov A."/>
            <person name="Wisecaver J."/>
            <person name="Long T.M."/>
            <person name="Aerts A.L."/>
            <person name="Barry K."/>
            <person name="Choi C."/>
            <person name="Clum A."/>
            <person name="Coughlan A.Y."/>
            <person name="Deshpande S."/>
            <person name="Douglass A.P."/>
            <person name="Hanson S.J."/>
            <person name="Klenk H.-P."/>
            <person name="Labutti K."/>
            <person name="Lapidus A."/>
            <person name="Lindquist E."/>
            <person name="Lipzen A."/>
            <person name="Meier-Kolthoff J.P."/>
            <person name="Ohm R.A."/>
            <person name="Otillar R.P."/>
            <person name="Pangilinan J."/>
            <person name="Peng Y."/>
            <person name="Rokas A."/>
            <person name="Rosa C.A."/>
            <person name="Scheuner C."/>
            <person name="Sibirny A.A."/>
            <person name="Slot J.C."/>
            <person name="Stielow J.B."/>
            <person name="Sun H."/>
            <person name="Kurtzman C.P."/>
            <person name="Blackwell M."/>
            <person name="Grigoriev I.V."/>
            <person name="Jeffries T.W."/>
        </authorList>
    </citation>
    <scope>NUCLEOTIDE SEQUENCE [LARGE SCALE GENOMIC DNA]</scope>
    <source>
        <strain evidence="4">NRRL Y-12698</strain>
    </source>
</reference>
<dbReference type="CDD" id="cd01786">
    <property type="entry name" value="RA_STE50"/>
    <property type="match status" value="1"/>
</dbReference>
<dbReference type="Gene3D" id="3.10.20.90">
    <property type="entry name" value="Phosphatidylinositol 3-kinase Catalytic Subunit, Chain A, domain 1"/>
    <property type="match status" value="1"/>
</dbReference>
<dbReference type="STRING" id="984486.A0A1E3R0U7"/>
<name>A0A1E3R0U7_9ASCO</name>
<feature type="compositionally biased region" description="Polar residues" evidence="1">
    <location>
        <begin position="1"/>
        <end position="24"/>
    </location>
</feature>
<feature type="non-terminal residue" evidence="3">
    <location>
        <position position="1"/>
    </location>
</feature>
<evidence type="ECO:0000313" key="4">
    <source>
        <dbReference type="Proteomes" id="UP000094336"/>
    </source>
</evidence>
<dbReference type="InterPro" id="IPR000159">
    <property type="entry name" value="RA_dom"/>
</dbReference>
<feature type="non-terminal residue" evidence="3">
    <location>
        <position position="113"/>
    </location>
</feature>
<evidence type="ECO:0000313" key="3">
    <source>
        <dbReference type="EMBL" id="ODQ82972.1"/>
    </source>
</evidence>
<proteinExistence type="predicted"/>
<feature type="domain" description="Ras-associating" evidence="2">
    <location>
        <begin position="1"/>
        <end position="99"/>
    </location>
</feature>
<sequence length="113" mass="12731">IATQTATAPANPSARAPSTPTSEPLKQLRASTGDACYKILQQAMRRHRLPLEDWRKYVLVICYGDQERILRMDEKPVVVFRELREMGQHPAIMLRQVDNGEDEGESQTPGGKL</sequence>
<dbReference type="Proteomes" id="UP000094336">
    <property type="component" value="Unassembled WGS sequence"/>
</dbReference>
<protein>
    <recommendedName>
        <fullName evidence="2">Ras-associating domain-containing protein</fullName>
    </recommendedName>
</protein>
<evidence type="ECO:0000259" key="2">
    <source>
        <dbReference type="PROSITE" id="PS50200"/>
    </source>
</evidence>
<dbReference type="Pfam" id="PF00788">
    <property type="entry name" value="RA"/>
    <property type="match status" value="1"/>
</dbReference>
<dbReference type="SUPFAM" id="SSF54236">
    <property type="entry name" value="Ubiquitin-like"/>
    <property type="match status" value="1"/>
</dbReference>